<dbReference type="GO" id="GO:0046872">
    <property type="term" value="F:metal ion binding"/>
    <property type="evidence" value="ECO:0007669"/>
    <property type="project" value="UniProtKB-KW"/>
</dbReference>
<evidence type="ECO:0000256" key="2">
    <source>
        <dbReference type="PIRSR" id="PIRSR005962-1"/>
    </source>
</evidence>
<dbReference type="GO" id="GO:0016787">
    <property type="term" value="F:hydrolase activity"/>
    <property type="evidence" value="ECO:0007669"/>
    <property type="project" value="UniProtKB-KW"/>
</dbReference>
<name>A0AAU8AR84_9RHOB</name>
<comment type="cofactor">
    <cofactor evidence="2">
        <name>Mn(2+)</name>
        <dbReference type="ChEBI" id="CHEBI:29035"/>
    </cofactor>
    <text evidence="2">The Mn(2+) ion enhances activity.</text>
</comment>
<accession>A0AAU8AR84</accession>
<keyword evidence="2" id="KW-0479">Metal-binding</keyword>
<feature type="binding site" evidence="2">
    <location>
        <position position="105"/>
    </location>
    <ligand>
        <name>Mn(2+)</name>
        <dbReference type="ChEBI" id="CHEBI:29035"/>
        <label>2</label>
    </ligand>
</feature>
<proteinExistence type="predicted"/>
<dbReference type="RefSeq" id="WP_353475918.1">
    <property type="nucleotide sequence ID" value="NZ_CP123386.1"/>
</dbReference>
<dbReference type="Pfam" id="PF01546">
    <property type="entry name" value="Peptidase_M20"/>
    <property type="match status" value="1"/>
</dbReference>
<keyword evidence="1" id="KW-0378">Hydrolase</keyword>
<feature type="binding site" evidence="2">
    <location>
        <position position="140"/>
    </location>
    <ligand>
        <name>Mn(2+)</name>
        <dbReference type="ChEBI" id="CHEBI:29035"/>
        <label>2</label>
    </ligand>
</feature>
<dbReference type="EMBL" id="CP123386">
    <property type="protein sequence ID" value="XCC97027.1"/>
    <property type="molecule type" value="Genomic_DNA"/>
</dbReference>
<feature type="binding site" evidence="2">
    <location>
        <position position="166"/>
    </location>
    <ligand>
        <name>Mn(2+)</name>
        <dbReference type="ChEBI" id="CHEBI:29035"/>
        <label>2</label>
    </ligand>
</feature>
<evidence type="ECO:0000256" key="1">
    <source>
        <dbReference type="ARBA" id="ARBA00022801"/>
    </source>
</evidence>
<keyword evidence="2" id="KW-0464">Manganese</keyword>
<reference evidence="4" key="1">
    <citation type="submission" date="2023-02" db="EMBL/GenBank/DDBJ databases">
        <title>Description and genomic characterization of Salipiger bruguierae sp. nov., isolated from the sediment of mangrove plant Bruguiera sexangula.</title>
        <authorList>
            <person name="Long M."/>
        </authorList>
    </citation>
    <scope>NUCLEOTIDE SEQUENCE</scope>
    <source>
        <strain evidence="4">H15</strain>
        <plasmid evidence="4">unnamed1</plasmid>
    </source>
</reference>
<dbReference type="AlphaFoldDB" id="A0AAU8AR84"/>
<dbReference type="SUPFAM" id="SSF55031">
    <property type="entry name" value="Bacterial exopeptidase dimerisation domain"/>
    <property type="match status" value="1"/>
</dbReference>
<dbReference type="InterPro" id="IPR011650">
    <property type="entry name" value="Peptidase_M20_dimer"/>
</dbReference>
<dbReference type="PANTHER" id="PTHR11014:SF63">
    <property type="entry name" value="METALLOPEPTIDASE, PUTATIVE (AFU_ORTHOLOGUE AFUA_6G09600)-RELATED"/>
    <property type="match status" value="1"/>
</dbReference>
<dbReference type="PANTHER" id="PTHR11014">
    <property type="entry name" value="PEPTIDASE M20 FAMILY MEMBER"/>
    <property type="match status" value="1"/>
</dbReference>
<dbReference type="Pfam" id="PF07687">
    <property type="entry name" value="M20_dimer"/>
    <property type="match status" value="1"/>
</dbReference>
<evidence type="ECO:0000259" key="3">
    <source>
        <dbReference type="Pfam" id="PF07687"/>
    </source>
</evidence>
<dbReference type="InterPro" id="IPR017439">
    <property type="entry name" value="Amidohydrolase"/>
</dbReference>
<dbReference type="SUPFAM" id="SSF53187">
    <property type="entry name" value="Zn-dependent exopeptidases"/>
    <property type="match status" value="1"/>
</dbReference>
<sequence length="401" mass="42749">MQMEKVFAAFEARQDEMVALRRDIHMHPETSYEEVRTSALVSQKLDAWGIENHAGLAGTGVVAVIRGRLPGNRAVGLRADMDALNMDETNTFGHRSTIPGKFHGCGHDGHTTMLLNAARYLSENPDFGGTVHCIFQPAEEGGAGGLRMIEEGLFEKFPCDAVYSLHNKPGIPVGKFITRVGGQLACADQWTVTFNGTGGHAGAPEKGIDLMTALAHFILGIQGIVARNVVAQDSAVLTIGMIEAGTSHNVMPAQIVVTGTARCHNPEVRDLLEKRLAEVADSAAAMCLASAVTDYQRGYPPLVNARAETDKAVAAAAAVNGIENVDPNSPPINAADDFAYMAIARPGCNVMMGNGDGPEWKNNHRPDYDFNDAAIPYGSAYWVSVVNQELGQGVEAQQAVA</sequence>
<feature type="binding site" evidence="2">
    <location>
        <position position="107"/>
    </location>
    <ligand>
        <name>Mn(2+)</name>
        <dbReference type="ChEBI" id="CHEBI:29035"/>
        <label>2</label>
    </ligand>
</feature>
<dbReference type="InterPro" id="IPR002933">
    <property type="entry name" value="Peptidase_M20"/>
</dbReference>
<feature type="domain" description="Peptidase M20 dimerisation" evidence="3">
    <location>
        <begin position="189"/>
        <end position="283"/>
    </location>
</feature>
<geneLocation type="plasmid" evidence="4">
    <name>unnamed1</name>
</geneLocation>
<dbReference type="NCBIfam" id="TIGR01891">
    <property type="entry name" value="amidohydrolases"/>
    <property type="match status" value="1"/>
</dbReference>
<organism evidence="4">
    <name type="scientific">Alloyangia sp. H15</name>
    <dbReference type="NCBI Taxonomy" id="3029062"/>
    <lineage>
        <taxon>Bacteria</taxon>
        <taxon>Pseudomonadati</taxon>
        <taxon>Pseudomonadota</taxon>
        <taxon>Alphaproteobacteria</taxon>
        <taxon>Rhodobacterales</taxon>
        <taxon>Roseobacteraceae</taxon>
        <taxon>Alloyangia</taxon>
    </lineage>
</organism>
<dbReference type="InterPro" id="IPR036264">
    <property type="entry name" value="Bact_exopeptidase_dim_dom"/>
</dbReference>
<dbReference type="Gene3D" id="3.40.630.10">
    <property type="entry name" value="Zn peptidases"/>
    <property type="match status" value="1"/>
</dbReference>
<feature type="binding site" evidence="2">
    <location>
        <position position="364"/>
    </location>
    <ligand>
        <name>Mn(2+)</name>
        <dbReference type="ChEBI" id="CHEBI:29035"/>
        <label>2</label>
    </ligand>
</feature>
<dbReference type="PIRSF" id="PIRSF005962">
    <property type="entry name" value="Pept_M20D_amidohydro"/>
    <property type="match status" value="1"/>
</dbReference>
<evidence type="ECO:0000313" key="4">
    <source>
        <dbReference type="EMBL" id="XCC97027.1"/>
    </source>
</evidence>
<protein>
    <submittedName>
        <fullName evidence="4">M20 family metallopeptidase</fullName>
    </submittedName>
</protein>
<dbReference type="CDD" id="cd05666">
    <property type="entry name" value="M20_Acy1-like"/>
    <property type="match status" value="1"/>
</dbReference>
<keyword evidence="4" id="KW-0614">Plasmid</keyword>
<dbReference type="Gene3D" id="3.30.70.360">
    <property type="match status" value="1"/>
</dbReference>
<gene>
    <name evidence="4" type="ORF">PVT71_23345</name>
</gene>